<dbReference type="PRINTS" id="PR00990">
    <property type="entry name" value="RIBOKINASE"/>
</dbReference>
<feature type="binding site" evidence="12">
    <location>
        <begin position="39"/>
        <end position="43"/>
    </location>
    <ligand>
        <name>substrate</name>
    </ligand>
</feature>
<gene>
    <name evidence="12 14" type="primary">rbsK</name>
    <name evidence="14" type="ORF">IAD17_03500</name>
</gene>
<dbReference type="NCBIfam" id="TIGR02152">
    <property type="entry name" value="D_ribokin_bact"/>
    <property type="match status" value="1"/>
</dbReference>
<evidence type="ECO:0000313" key="14">
    <source>
        <dbReference type="EMBL" id="HIU23969.1"/>
    </source>
</evidence>
<keyword evidence="12" id="KW-0963">Cytoplasm</keyword>
<feature type="binding site" evidence="12">
    <location>
        <begin position="253"/>
        <end position="254"/>
    </location>
    <ligand>
        <name>ATP</name>
        <dbReference type="ChEBI" id="CHEBI:30616"/>
    </ligand>
</feature>
<dbReference type="GO" id="GO:0005524">
    <property type="term" value="F:ATP binding"/>
    <property type="evidence" value="ECO:0007669"/>
    <property type="project" value="UniProtKB-UniRule"/>
</dbReference>
<comment type="caution">
    <text evidence="12">Lacks conserved residue(s) required for the propagation of feature annotation.</text>
</comment>
<dbReference type="InterPro" id="IPR002173">
    <property type="entry name" value="Carboh/pur_kinase_PfkB_CS"/>
</dbReference>
<dbReference type="SUPFAM" id="SSF53613">
    <property type="entry name" value="Ribokinase-like"/>
    <property type="match status" value="1"/>
</dbReference>
<sequence>MARVIIFGSMNMDLSIECDRMPQAGETLSGHDFITNPGGKGANQAVAASRLGASVGMIAAVGADGFGNELVATLEAVGVDCTKVTRSSETSTGVAIIVRSAGDNRIVLSAGANHLLSSEDVVRALHAVAEPGDVFLTQGECDAEATLAGLHEAHSMGLYTILNPAPARPMPDEAWADVDLVCLNETECELMCGICPTDEEGCLKAASRLQELGVRSVVITLGSEGSIGFEAAGDKPVRAIARKVEVVDTTAAGDTYIGALAAGHAAGMSLVESMAWGSAASALTVGKLGAQQAIPTAAEVEATGWKCCS</sequence>
<evidence type="ECO:0000256" key="2">
    <source>
        <dbReference type="ARBA" id="ARBA00012035"/>
    </source>
</evidence>
<evidence type="ECO:0000259" key="13">
    <source>
        <dbReference type="Pfam" id="PF00294"/>
    </source>
</evidence>
<reference evidence="14" key="1">
    <citation type="submission" date="2020-10" db="EMBL/GenBank/DDBJ databases">
        <authorList>
            <person name="Gilroy R."/>
        </authorList>
    </citation>
    <scope>NUCLEOTIDE SEQUENCE</scope>
    <source>
        <strain evidence="14">ChiHjej12B11-29160</strain>
    </source>
</reference>
<evidence type="ECO:0000256" key="1">
    <source>
        <dbReference type="ARBA" id="ARBA00005380"/>
    </source>
</evidence>
<comment type="function">
    <text evidence="12">Catalyzes the phosphorylation of ribose at O-5 in a reaction requiring ATP and magnesium. The resulting D-ribose-5-phosphate can then be used either for sythesis of nucleotides, histidine, and tryptophan, or as a component of the pentose phosphate pathway.</text>
</comment>
<keyword evidence="8 12" id="KW-0067">ATP-binding</keyword>
<name>A0A9D1HX47_9ACTN</name>
<dbReference type="InterPro" id="IPR002139">
    <property type="entry name" value="Ribo/fructo_kinase"/>
</dbReference>
<evidence type="ECO:0000256" key="5">
    <source>
        <dbReference type="ARBA" id="ARBA00022723"/>
    </source>
</evidence>
<dbReference type="Gene3D" id="3.40.1190.20">
    <property type="match status" value="1"/>
</dbReference>
<dbReference type="InterPro" id="IPR029056">
    <property type="entry name" value="Ribokinase-like"/>
</dbReference>
<dbReference type="AlphaFoldDB" id="A0A9D1HX47"/>
<keyword evidence="7 12" id="KW-0418">Kinase</keyword>
<dbReference type="GO" id="GO:0005829">
    <property type="term" value="C:cytosol"/>
    <property type="evidence" value="ECO:0007669"/>
    <property type="project" value="TreeGrafter"/>
</dbReference>
<dbReference type="Pfam" id="PF00294">
    <property type="entry name" value="PfkB"/>
    <property type="match status" value="1"/>
</dbReference>
<comment type="activity regulation">
    <text evidence="12">Activated by a monovalent cation that binds near, but not in, the active site. The most likely occupant of the site in vivo is potassium. Ion binding induces a conformational change that may alter substrate affinity.</text>
</comment>
<evidence type="ECO:0000256" key="8">
    <source>
        <dbReference type="ARBA" id="ARBA00022840"/>
    </source>
</evidence>
<comment type="similarity">
    <text evidence="1">Belongs to the carbohydrate kinase pfkB family.</text>
</comment>
<comment type="catalytic activity">
    <reaction evidence="12">
        <text>D-ribose + ATP = D-ribose 5-phosphate + ADP + H(+)</text>
        <dbReference type="Rhea" id="RHEA:13697"/>
        <dbReference type="ChEBI" id="CHEBI:15378"/>
        <dbReference type="ChEBI" id="CHEBI:30616"/>
        <dbReference type="ChEBI" id="CHEBI:47013"/>
        <dbReference type="ChEBI" id="CHEBI:78346"/>
        <dbReference type="ChEBI" id="CHEBI:456216"/>
        <dbReference type="EC" id="2.7.1.15"/>
    </reaction>
</comment>
<feature type="binding site" evidence="12">
    <location>
        <position position="248"/>
    </location>
    <ligand>
        <name>K(+)</name>
        <dbReference type="ChEBI" id="CHEBI:29103"/>
    </ligand>
</feature>
<dbReference type="EC" id="2.7.1.15" evidence="2 12"/>
<feature type="binding site" evidence="12">
    <location>
        <position position="289"/>
    </location>
    <ligand>
        <name>K(+)</name>
        <dbReference type="ChEBI" id="CHEBI:29103"/>
    </ligand>
</feature>
<reference evidence="14" key="2">
    <citation type="journal article" date="2021" name="PeerJ">
        <title>Extensive microbial diversity within the chicken gut microbiome revealed by metagenomics and culture.</title>
        <authorList>
            <person name="Gilroy R."/>
            <person name="Ravi A."/>
            <person name="Getino M."/>
            <person name="Pursley I."/>
            <person name="Horton D.L."/>
            <person name="Alikhan N.F."/>
            <person name="Baker D."/>
            <person name="Gharbi K."/>
            <person name="Hall N."/>
            <person name="Watson M."/>
            <person name="Adriaenssens E.M."/>
            <person name="Foster-Nyarko E."/>
            <person name="Jarju S."/>
            <person name="Secka A."/>
            <person name="Antonio M."/>
            <person name="Oren A."/>
            <person name="Chaudhuri R.R."/>
            <person name="La Ragione R."/>
            <person name="Hildebrand F."/>
            <person name="Pallen M.J."/>
        </authorList>
    </citation>
    <scope>NUCLEOTIDE SEQUENCE</scope>
    <source>
        <strain evidence="14">ChiHjej12B11-29160</strain>
    </source>
</reference>
<comment type="cofactor">
    <cofactor evidence="12">
        <name>Mg(2+)</name>
        <dbReference type="ChEBI" id="CHEBI:18420"/>
    </cofactor>
    <text evidence="12">Requires a divalent cation, most likely magnesium in vivo, as an electrophilic catalyst to aid phosphoryl group transfer. It is the chelate of the metal and the nucleotide that is the actual substrate.</text>
</comment>
<feature type="binding site" evidence="12">
    <location>
        <begin position="220"/>
        <end position="225"/>
    </location>
    <ligand>
        <name>ATP</name>
        <dbReference type="ChEBI" id="CHEBI:30616"/>
    </ligand>
</feature>
<dbReference type="HAMAP" id="MF_01987">
    <property type="entry name" value="Ribokinase"/>
    <property type="match status" value="1"/>
</dbReference>
<evidence type="ECO:0000256" key="12">
    <source>
        <dbReference type="HAMAP-Rule" id="MF_01987"/>
    </source>
</evidence>
<feature type="active site" description="Proton acceptor" evidence="12">
    <location>
        <position position="254"/>
    </location>
</feature>
<keyword evidence="11 12" id="KW-0119">Carbohydrate metabolism</keyword>
<accession>A0A9D1HX47</accession>
<evidence type="ECO:0000256" key="9">
    <source>
        <dbReference type="ARBA" id="ARBA00022842"/>
    </source>
</evidence>
<evidence type="ECO:0000256" key="4">
    <source>
        <dbReference type="ARBA" id="ARBA00022679"/>
    </source>
</evidence>
<keyword evidence="9 12" id="KW-0460">Magnesium</keyword>
<dbReference type="InterPro" id="IPR011611">
    <property type="entry name" value="PfkB_dom"/>
</dbReference>
<feature type="binding site" evidence="12">
    <location>
        <position position="287"/>
    </location>
    <ligand>
        <name>K(+)</name>
        <dbReference type="ChEBI" id="CHEBI:29103"/>
    </ligand>
</feature>
<dbReference type="Proteomes" id="UP000824078">
    <property type="component" value="Unassembled WGS sequence"/>
</dbReference>
<dbReference type="EMBL" id="DVMQ01000012">
    <property type="protein sequence ID" value="HIU23969.1"/>
    <property type="molecule type" value="Genomic_DNA"/>
</dbReference>
<dbReference type="PANTHER" id="PTHR10584:SF166">
    <property type="entry name" value="RIBOKINASE"/>
    <property type="match status" value="1"/>
</dbReference>
<comment type="subunit">
    <text evidence="12">Homodimer.</text>
</comment>
<feature type="binding site" evidence="12">
    <location>
        <position position="254"/>
    </location>
    <ligand>
        <name>substrate</name>
    </ligand>
</feature>
<comment type="similarity">
    <text evidence="12">Belongs to the carbohydrate kinase PfkB family. Ribokinase subfamily.</text>
</comment>
<dbReference type="InterPro" id="IPR011877">
    <property type="entry name" value="Ribokinase"/>
</dbReference>
<evidence type="ECO:0000256" key="7">
    <source>
        <dbReference type="ARBA" id="ARBA00022777"/>
    </source>
</evidence>
<comment type="pathway">
    <text evidence="12">Carbohydrate metabolism; D-ribose degradation; D-ribose 5-phosphate from beta-D-ribopyranose: step 2/2.</text>
</comment>
<dbReference type="PANTHER" id="PTHR10584">
    <property type="entry name" value="SUGAR KINASE"/>
    <property type="match status" value="1"/>
</dbReference>
<feature type="binding site" evidence="12">
    <location>
        <begin position="11"/>
        <end position="13"/>
    </location>
    <ligand>
        <name>substrate</name>
    </ligand>
</feature>
<dbReference type="GO" id="GO:0004747">
    <property type="term" value="F:ribokinase activity"/>
    <property type="evidence" value="ECO:0007669"/>
    <property type="project" value="UniProtKB-UniRule"/>
</dbReference>
<dbReference type="CDD" id="cd01174">
    <property type="entry name" value="ribokinase"/>
    <property type="match status" value="1"/>
</dbReference>
<feature type="binding site" evidence="12">
    <location>
        <position position="250"/>
    </location>
    <ligand>
        <name>K(+)</name>
        <dbReference type="ChEBI" id="CHEBI:29103"/>
    </ligand>
</feature>
<keyword evidence="5 12" id="KW-0479">Metal-binding</keyword>
<evidence type="ECO:0000313" key="15">
    <source>
        <dbReference type="Proteomes" id="UP000824078"/>
    </source>
</evidence>
<dbReference type="GO" id="GO:0019303">
    <property type="term" value="P:D-ribose catabolic process"/>
    <property type="evidence" value="ECO:0007669"/>
    <property type="project" value="UniProtKB-UniRule"/>
</dbReference>
<dbReference type="PROSITE" id="PS00584">
    <property type="entry name" value="PFKB_KINASES_2"/>
    <property type="match status" value="1"/>
</dbReference>
<keyword evidence="6 12" id="KW-0547">Nucleotide-binding</keyword>
<protein>
    <recommendedName>
        <fullName evidence="3 12">Ribokinase</fullName>
        <shortName evidence="12">RK</shortName>
        <ecNumber evidence="2 12">2.7.1.15</ecNumber>
    </recommendedName>
</protein>
<comment type="caution">
    <text evidence="14">The sequence shown here is derived from an EMBL/GenBank/DDBJ whole genome shotgun (WGS) entry which is preliminary data.</text>
</comment>
<evidence type="ECO:0000256" key="11">
    <source>
        <dbReference type="ARBA" id="ARBA00023277"/>
    </source>
</evidence>
<keyword evidence="4 12" id="KW-0808">Transferase</keyword>
<keyword evidence="10 12" id="KW-0630">Potassium</keyword>
<organism evidence="14 15">
    <name type="scientific">Candidatus Coprovicinus avistercoris</name>
    <dbReference type="NCBI Taxonomy" id="2840754"/>
    <lineage>
        <taxon>Bacteria</taxon>
        <taxon>Bacillati</taxon>
        <taxon>Actinomycetota</taxon>
        <taxon>Coriobacteriia</taxon>
        <taxon>Coriobacteriales</taxon>
        <taxon>Coriobacteriaceae</taxon>
        <taxon>Coriobacteriaceae incertae sedis</taxon>
        <taxon>Candidatus Coprovicinus</taxon>
    </lineage>
</organism>
<evidence type="ECO:0000256" key="3">
    <source>
        <dbReference type="ARBA" id="ARBA00016943"/>
    </source>
</evidence>
<feature type="binding site" evidence="12">
    <location>
        <position position="284"/>
    </location>
    <ligand>
        <name>K(+)</name>
        <dbReference type="ChEBI" id="CHEBI:29103"/>
    </ligand>
</feature>
<proteinExistence type="inferred from homology"/>
<feature type="binding site" evidence="12">
    <location>
        <position position="184"/>
    </location>
    <ligand>
        <name>ATP</name>
        <dbReference type="ChEBI" id="CHEBI:30616"/>
    </ligand>
</feature>
<evidence type="ECO:0000256" key="10">
    <source>
        <dbReference type="ARBA" id="ARBA00022958"/>
    </source>
</evidence>
<feature type="binding site" evidence="12">
    <location>
        <position position="140"/>
    </location>
    <ligand>
        <name>substrate</name>
    </ligand>
</feature>
<feature type="domain" description="Carbohydrate kinase PfkB" evidence="13">
    <location>
        <begin position="1"/>
        <end position="296"/>
    </location>
</feature>
<dbReference type="GO" id="GO:0046872">
    <property type="term" value="F:metal ion binding"/>
    <property type="evidence" value="ECO:0007669"/>
    <property type="project" value="UniProtKB-KW"/>
</dbReference>
<comment type="subcellular location">
    <subcellularLocation>
        <location evidence="12">Cytoplasm</location>
    </subcellularLocation>
</comment>
<evidence type="ECO:0000256" key="6">
    <source>
        <dbReference type="ARBA" id="ARBA00022741"/>
    </source>
</evidence>